<dbReference type="STRING" id="137591.AO080_05080"/>
<dbReference type="Proteomes" id="UP000032287">
    <property type="component" value="Unassembled WGS sequence"/>
</dbReference>
<sequence>MNNLNRTKSMYDALADAAHHALQRTFDQVPDGQSLLQMTAEAKLADVENNGWNCSVIQPAELKAFAMGVIKGLEDLAATWHVESHPTFITAKKEVTEAIINLNDARPDSVNKLGADLTNLRNLIRHLKVELNENHPEMLRRIAADFLTAYEPARQDPSLASVYAALEAGFQNSETTGAELQQLLTTFSGSLTEFQASSNDFMNEVIASIHAQVAHFGLDTLPELVTFFQEVHLELAVATYPAEYIAISQLLEKMEPVLTDEIMKKTDLTKVRSYVTELYRSVKSAQIAGVPLSVGANETLNICENKLTATDADRDDYRDVMDLLRGVRFEG</sequence>
<evidence type="ECO:0000313" key="2">
    <source>
        <dbReference type="Proteomes" id="UP000032287"/>
    </source>
</evidence>
<organism evidence="1 2">
    <name type="scientific">Weissella cibaria</name>
    <dbReference type="NCBI Taxonomy" id="137591"/>
    <lineage>
        <taxon>Bacteria</taxon>
        <taxon>Bacillati</taxon>
        <taxon>Bacillota</taxon>
        <taxon>Bacilli</taxon>
        <taxon>Lactobacillales</taxon>
        <taxon>Lactobacillaceae</taxon>
        <taxon>Weissella</taxon>
    </lineage>
</organism>
<name>A0A0D1LLF2_9LACO</name>
<dbReference type="eggNOG" id="ENOG5030WIZ">
    <property type="taxonomic scope" value="Bacteria"/>
</dbReference>
<protein>
    <submittedName>
        <fullName evidence="1">Uncharacterized protein</fullName>
    </submittedName>
</protein>
<proteinExistence type="predicted"/>
<evidence type="ECO:0000313" key="1">
    <source>
        <dbReference type="EMBL" id="KIU21160.1"/>
    </source>
</evidence>
<keyword evidence="2" id="KW-1185">Reference proteome</keyword>
<reference evidence="1" key="1">
    <citation type="journal article" date="2015" name="Microbiology (Mosc.)">
        <title>Genomics of the Weissella cibaria species with an examination of its metabolic traits.</title>
        <authorList>
            <person name="Lynch K.M."/>
            <person name="Lucid A."/>
            <person name="Arendt E.K."/>
            <person name="Sleator R.D."/>
            <person name="Lucey B."/>
            <person name="Coffey A."/>
        </authorList>
    </citation>
    <scope>NUCLEOTIDE SEQUENCE [LARGE SCALE GENOMIC DNA]</scope>
    <source>
        <strain evidence="1">MG1</strain>
    </source>
</reference>
<gene>
    <name evidence="1" type="ORF">QX99_00920</name>
</gene>
<dbReference type="RefSeq" id="WP_043711124.1">
    <property type="nucleotide sequence ID" value="NZ_JALOCT010000004.1"/>
</dbReference>
<accession>A0A0D1LLF2</accession>
<comment type="caution">
    <text evidence="1">The sequence shown here is derived from an EMBL/GenBank/DDBJ whole genome shotgun (WGS) entry which is preliminary data.</text>
</comment>
<dbReference type="EMBL" id="JWHU01000012">
    <property type="protein sequence ID" value="KIU21160.1"/>
    <property type="molecule type" value="Genomic_DNA"/>
</dbReference>
<dbReference type="PATRIC" id="fig|137591.25.peg.889"/>
<dbReference type="AlphaFoldDB" id="A0A0D1LLF2"/>